<name>A0AAN8QG73_PATCE</name>
<dbReference type="InterPro" id="IPR001315">
    <property type="entry name" value="CARD"/>
</dbReference>
<keyword evidence="3" id="KW-1185">Reference proteome</keyword>
<dbReference type="EMBL" id="JAZGQO010000002">
    <property type="protein sequence ID" value="KAK6192591.1"/>
    <property type="molecule type" value="Genomic_DNA"/>
</dbReference>
<dbReference type="InterPro" id="IPR011029">
    <property type="entry name" value="DEATH-like_dom_sf"/>
</dbReference>
<organism evidence="2 3">
    <name type="scientific">Patella caerulea</name>
    <name type="common">Rayed Mediterranean limpet</name>
    <dbReference type="NCBI Taxonomy" id="87958"/>
    <lineage>
        <taxon>Eukaryota</taxon>
        <taxon>Metazoa</taxon>
        <taxon>Spiralia</taxon>
        <taxon>Lophotrochozoa</taxon>
        <taxon>Mollusca</taxon>
        <taxon>Gastropoda</taxon>
        <taxon>Patellogastropoda</taxon>
        <taxon>Patelloidea</taxon>
        <taxon>Patellidae</taxon>
        <taxon>Patella</taxon>
    </lineage>
</organism>
<evidence type="ECO:0000313" key="3">
    <source>
        <dbReference type="Proteomes" id="UP001347796"/>
    </source>
</evidence>
<feature type="domain" description="CARD" evidence="1">
    <location>
        <begin position="1"/>
        <end position="95"/>
    </location>
</feature>
<dbReference type="Proteomes" id="UP001347796">
    <property type="component" value="Unassembled WGS sequence"/>
</dbReference>
<gene>
    <name evidence="2" type="ORF">SNE40_004035</name>
</gene>
<comment type="caution">
    <text evidence="2">The sequence shown here is derived from an EMBL/GenBank/DDBJ whole genome shotgun (WGS) entry which is preliminary data.</text>
</comment>
<proteinExistence type="predicted"/>
<sequence>MRSEDYFVWRGSFKYLREQLAWDLDLLIDKLYQNHIIDAADKQQIEKARTLKSDKNGAKQLVDILGFRGENALPRIIEALKSINHDAADYLQAKINYFKKEKCEKMDTTPVK</sequence>
<dbReference type="PROSITE" id="PS50209">
    <property type="entry name" value="CARD"/>
    <property type="match status" value="1"/>
</dbReference>
<dbReference type="SUPFAM" id="SSF47986">
    <property type="entry name" value="DEATH domain"/>
    <property type="match status" value="1"/>
</dbReference>
<dbReference type="GO" id="GO:0042981">
    <property type="term" value="P:regulation of apoptotic process"/>
    <property type="evidence" value="ECO:0007669"/>
    <property type="project" value="InterPro"/>
</dbReference>
<evidence type="ECO:0000259" key="1">
    <source>
        <dbReference type="PROSITE" id="PS50209"/>
    </source>
</evidence>
<dbReference type="CDD" id="cd01671">
    <property type="entry name" value="CARD"/>
    <property type="match status" value="1"/>
</dbReference>
<reference evidence="2 3" key="1">
    <citation type="submission" date="2024-01" db="EMBL/GenBank/DDBJ databases">
        <title>The genome of the rayed Mediterranean limpet Patella caerulea (Linnaeus, 1758).</title>
        <authorList>
            <person name="Anh-Thu Weber A."/>
            <person name="Halstead-Nussloch G."/>
        </authorList>
    </citation>
    <scope>NUCLEOTIDE SEQUENCE [LARGE SCALE GENOMIC DNA]</scope>
    <source>
        <strain evidence="2">AATW-2023a</strain>
        <tissue evidence="2">Whole specimen</tissue>
    </source>
</reference>
<dbReference type="Gene3D" id="1.10.533.10">
    <property type="entry name" value="Death Domain, Fas"/>
    <property type="match status" value="1"/>
</dbReference>
<accession>A0AAN8QG73</accession>
<dbReference type="Pfam" id="PF00619">
    <property type="entry name" value="CARD"/>
    <property type="match status" value="1"/>
</dbReference>
<protein>
    <recommendedName>
        <fullName evidence="1">CARD domain-containing protein</fullName>
    </recommendedName>
</protein>
<evidence type="ECO:0000313" key="2">
    <source>
        <dbReference type="EMBL" id="KAK6192591.1"/>
    </source>
</evidence>
<dbReference type="AlphaFoldDB" id="A0AAN8QG73"/>